<accession>A0ABU6VS77</accession>
<gene>
    <name evidence="2" type="ORF">PIB30_082549</name>
</gene>
<protein>
    <submittedName>
        <fullName evidence="2">Uncharacterized protein</fullName>
    </submittedName>
</protein>
<comment type="caution">
    <text evidence="2">The sequence shown here is derived from an EMBL/GenBank/DDBJ whole genome shotgun (WGS) entry which is preliminary data.</text>
</comment>
<dbReference type="Proteomes" id="UP001341840">
    <property type="component" value="Unassembled WGS sequence"/>
</dbReference>
<proteinExistence type="predicted"/>
<name>A0ABU6VS77_9FABA</name>
<organism evidence="2 3">
    <name type="scientific">Stylosanthes scabra</name>
    <dbReference type="NCBI Taxonomy" id="79078"/>
    <lineage>
        <taxon>Eukaryota</taxon>
        <taxon>Viridiplantae</taxon>
        <taxon>Streptophyta</taxon>
        <taxon>Embryophyta</taxon>
        <taxon>Tracheophyta</taxon>
        <taxon>Spermatophyta</taxon>
        <taxon>Magnoliopsida</taxon>
        <taxon>eudicotyledons</taxon>
        <taxon>Gunneridae</taxon>
        <taxon>Pentapetalae</taxon>
        <taxon>rosids</taxon>
        <taxon>fabids</taxon>
        <taxon>Fabales</taxon>
        <taxon>Fabaceae</taxon>
        <taxon>Papilionoideae</taxon>
        <taxon>50 kb inversion clade</taxon>
        <taxon>dalbergioids sensu lato</taxon>
        <taxon>Dalbergieae</taxon>
        <taxon>Pterocarpus clade</taxon>
        <taxon>Stylosanthes</taxon>
    </lineage>
</organism>
<feature type="non-terminal residue" evidence="2">
    <location>
        <position position="69"/>
    </location>
</feature>
<evidence type="ECO:0000313" key="2">
    <source>
        <dbReference type="EMBL" id="MED6175889.1"/>
    </source>
</evidence>
<keyword evidence="3" id="KW-1185">Reference proteome</keyword>
<sequence>MSHVGTALEALGKLRENVMGKGKAWLGEGGNEVHGTRGEGKWGKEWGGGNDHVWPRFGLAKTWPSGDVD</sequence>
<feature type="region of interest" description="Disordered" evidence="1">
    <location>
        <begin position="23"/>
        <end position="49"/>
    </location>
</feature>
<reference evidence="2 3" key="1">
    <citation type="journal article" date="2023" name="Plants (Basel)">
        <title>Bridging the Gap: Combining Genomics and Transcriptomics Approaches to Understand Stylosanthes scabra, an Orphan Legume from the Brazilian Caatinga.</title>
        <authorList>
            <person name="Ferreira-Neto J.R.C."/>
            <person name="da Silva M.D."/>
            <person name="Binneck E."/>
            <person name="de Melo N.F."/>
            <person name="da Silva R.H."/>
            <person name="de Melo A.L.T.M."/>
            <person name="Pandolfi V."/>
            <person name="Bustamante F.O."/>
            <person name="Brasileiro-Vidal A.C."/>
            <person name="Benko-Iseppon A.M."/>
        </authorList>
    </citation>
    <scope>NUCLEOTIDE SEQUENCE [LARGE SCALE GENOMIC DNA]</scope>
    <source>
        <tissue evidence="2">Leaves</tissue>
    </source>
</reference>
<dbReference type="EMBL" id="JASCZI010152307">
    <property type="protein sequence ID" value="MED6175889.1"/>
    <property type="molecule type" value="Genomic_DNA"/>
</dbReference>
<evidence type="ECO:0000256" key="1">
    <source>
        <dbReference type="SAM" id="MobiDB-lite"/>
    </source>
</evidence>
<evidence type="ECO:0000313" key="3">
    <source>
        <dbReference type="Proteomes" id="UP001341840"/>
    </source>
</evidence>
<feature type="compositionally biased region" description="Basic and acidic residues" evidence="1">
    <location>
        <begin position="34"/>
        <end position="44"/>
    </location>
</feature>